<evidence type="ECO:0000259" key="4">
    <source>
        <dbReference type="PROSITE" id="PS50932"/>
    </source>
</evidence>
<comment type="caution">
    <text evidence="5">The sequence shown here is derived from an EMBL/GenBank/DDBJ whole genome shotgun (WGS) entry which is preliminary data.</text>
</comment>
<organism evidence="5 6">
    <name type="scientific">Gordonia rhizosphera NBRC 16068</name>
    <dbReference type="NCBI Taxonomy" id="1108045"/>
    <lineage>
        <taxon>Bacteria</taxon>
        <taxon>Bacillati</taxon>
        <taxon>Actinomycetota</taxon>
        <taxon>Actinomycetes</taxon>
        <taxon>Mycobacteriales</taxon>
        <taxon>Gordoniaceae</taxon>
        <taxon>Gordonia</taxon>
    </lineage>
</organism>
<proteinExistence type="predicted"/>
<dbReference type="OrthoDB" id="37081at2"/>
<dbReference type="PANTHER" id="PTHR30146">
    <property type="entry name" value="LACI-RELATED TRANSCRIPTIONAL REPRESSOR"/>
    <property type="match status" value="1"/>
</dbReference>
<keyword evidence="3" id="KW-0804">Transcription</keyword>
<dbReference type="PANTHER" id="PTHR30146:SF153">
    <property type="entry name" value="LACTOSE OPERON REPRESSOR"/>
    <property type="match status" value="1"/>
</dbReference>
<dbReference type="SUPFAM" id="SSF53822">
    <property type="entry name" value="Periplasmic binding protein-like I"/>
    <property type="match status" value="1"/>
</dbReference>
<dbReference type="InterPro" id="IPR010982">
    <property type="entry name" value="Lambda_DNA-bd_dom_sf"/>
</dbReference>
<evidence type="ECO:0000313" key="6">
    <source>
        <dbReference type="Proteomes" id="UP000008363"/>
    </source>
</evidence>
<keyword evidence="2" id="KW-0238">DNA-binding</keyword>
<dbReference type="RefSeq" id="WP_006333950.1">
    <property type="nucleotide sequence ID" value="NZ_BAHC01000118.1"/>
</dbReference>
<protein>
    <submittedName>
        <fullName evidence="5">Putative LacI family transcriptional regulator</fullName>
    </submittedName>
</protein>
<dbReference type="STRING" id="1108045.GORHZ_118_00590"/>
<evidence type="ECO:0000256" key="3">
    <source>
        <dbReference type="ARBA" id="ARBA00023163"/>
    </source>
</evidence>
<dbReference type="eggNOG" id="COG1609">
    <property type="taxonomic scope" value="Bacteria"/>
</dbReference>
<evidence type="ECO:0000256" key="2">
    <source>
        <dbReference type="ARBA" id="ARBA00023125"/>
    </source>
</evidence>
<dbReference type="PROSITE" id="PS50932">
    <property type="entry name" value="HTH_LACI_2"/>
    <property type="match status" value="1"/>
</dbReference>
<evidence type="ECO:0000313" key="5">
    <source>
        <dbReference type="EMBL" id="GAB90842.1"/>
    </source>
</evidence>
<dbReference type="InterPro" id="IPR028082">
    <property type="entry name" value="Peripla_BP_I"/>
</dbReference>
<evidence type="ECO:0000256" key="1">
    <source>
        <dbReference type="ARBA" id="ARBA00023015"/>
    </source>
</evidence>
<dbReference type="InterPro" id="IPR000843">
    <property type="entry name" value="HTH_LacI"/>
</dbReference>
<name>K6WFB0_9ACTN</name>
<dbReference type="SUPFAM" id="SSF47413">
    <property type="entry name" value="lambda repressor-like DNA-binding domains"/>
    <property type="match status" value="1"/>
</dbReference>
<dbReference type="GO" id="GO:0000976">
    <property type="term" value="F:transcription cis-regulatory region binding"/>
    <property type="evidence" value="ECO:0007669"/>
    <property type="project" value="TreeGrafter"/>
</dbReference>
<dbReference type="Pfam" id="PF13377">
    <property type="entry name" value="Peripla_BP_3"/>
    <property type="match status" value="1"/>
</dbReference>
<keyword evidence="6" id="KW-1185">Reference proteome</keyword>
<gene>
    <name evidence="5" type="ORF">GORHZ_118_00590</name>
</gene>
<dbReference type="CDD" id="cd01392">
    <property type="entry name" value="HTH_LacI"/>
    <property type="match status" value="1"/>
</dbReference>
<keyword evidence="1" id="KW-0805">Transcription regulation</keyword>
<dbReference type="Proteomes" id="UP000008363">
    <property type="component" value="Unassembled WGS sequence"/>
</dbReference>
<dbReference type="AlphaFoldDB" id="K6WFB0"/>
<dbReference type="EMBL" id="BAHC01000118">
    <property type="protein sequence ID" value="GAB90842.1"/>
    <property type="molecule type" value="Genomic_DNA"/>
</dbReference>
<dbReference type="SMART" id="SM00354">
    <property type="entry name" value="HTH_LACI"/>
    <property type="match status" value="1"/>
</dbReference>
<feature type="domain" description="HTH lacI-type" evidence="4">
    <location>
        <begin position="10"/>
        <end position="64"/>
    </location>
</feature>
<reference evidence="5 6" key="1">
    <citation type="submission" date="2012-08" db="EMBL/GenBank/DDBJ databases">
        <title>Whole genome shotgun sequence of Gordonia rhizosphera NBRC 16068.</title>
        <authorList>
            <person name="Takarada H."/>
            <person name="Isaki S."/>
            <person name="Hosoyama A."/>
            <person name="Tsuchikane K."/>
            <person name="Katsumata H."/>
            <person name="Baba S."/>
            <person name="Ohji S."/>
            <person name="Yamazaki S."/>
            <person name="Fujita N."/>
        </authorList>
    </citation>
    <scope>NUCLEOTIDE SEQUENCE [LARGE SCALE GENOMIC DNA]</scope>
    <source>
        <strain evidence="5 6">NBRC 16068</strain>
    </source>
</reference>
<dbReference type="InterPro" id="IPR046335">
    <property type="entry name" value="LacI/GalR-like_sensor"/>
</dbReference>
<dbReference type="GO" id="GO:0003700">
    <property type="term" value="F:DNA-binding transcription factor activity"/>
    <property type="evidence" value="ECO:0007669"/>
    <property type="project" value="TreeGrafter"/>
</dbReference>
<accession>K6WFB0</accession>
<sequence length="339" mass="36261">MARAGTGRRPTLLDVAKLAGVSRATASLVIRDAPGPSELSRKRVRDAVAELGYQPDIAAQLLRRQRSHLIGVLFSAQEPFHADLIESIYATIEGTGYDVVLSAVVPARDERRAFGTFTASRCAAAILLGANEDTLAEFADEMPIVEVGRAPGRAKVDAVHTIDAEGSRLAVKHLADLGHSDIVHVDGGDRPGAEERRDGYIEAMTSYGLRDRIRILPGDYTESSGTAAARGLLDSGDLPTAVVAGNDRCAVGILDELRRSGVDVPGEVSIVGYDDSRLSRLAHVDLTTVQQNTEELARQAITLAIERLTGTSSDHPRVIRLAPSLVVRSSTCLVRRTDS</sequence>
<dbReference type="Pfam" id="PF00356">
    <property type="entry name" value="LacI"/>
    <property type="match status" value="1"/>
</dbReference>
<dbReference type="Gene3D" id="3.40.50.2300">
    <property type="match status" value="2"/>
</dbReference>
<dbReference type="CDD" id="cd06267">
    <property type="entry name" value="PBP1_LacI_sugar_binding-like"/>
    <property type="match status" value="1"/>
</dbReference>
<dbReference type="PROSITE" id="PS00356">
    <property type="entry name" value="HTH_LACI_1"/>
    <property type="match status" value="1"/>
</dbReference>
<dbReference type="Gene3D" id="1.10.260.40">
    <property type="entry name" value="lambda repressor-like DNA-binding domains"/>
    <property type="match status" value="1"/>
</dbReference>